<sequence length="144" mass="16326">MPLQGIAELLPTPITLDTISHSALFLREGWSSEEHCYKLCSELLKQRNRRESTTWEDAIKHEHDSARQQCLQDEYETANLEAANVRPARCPGEYLIGACCRAFIAKLLRFDSGTHTDGDRWSSKVLWDKEPSVTPVYGESTTVT</sequence>
<accession>N1PWM8</accession>
<dbReference type="EMBL" id="KB446537">
    <property type="protein sequence ID" value="EME46810.1"/>
    <property type="molecule type" value="Genomic_DNA"/>
</dbReference>
<evidence type="ECO:0000313" key="2">
    <source>
        <dbReference type="Proteomes" id="UP000016933"/>
    </source>
</evidence>
<proteinExistence type="predicted"/>
<evidence type="ECO:0000313" key="1">
    <source>
        <dbReference type="EMBL" id="EME46810.1"/>
    </source>
</evidence>
<organism evidence="1 2">
    <name type="scientific">Dothistroma septosporum (strain NZE10 / CBS 128990)</name>
    <name type="common">Red band needle blight fungus</name>
    <name type="synonym">Mycosphaerella pini</name>
    <dbReference type="NCBI Taxonomy" id="675120"/>
    <lineage>
        <taxon>Eukaryota</taxon>
        <taxon>Fungi</taxon>
        <taxon>Dikarya</taxon>
        <taxon>Ascomycota</taxon>
        <taxon>Pezizomycotina</taxon>
        <taxon>Dothideomycetes</taxon>
        <taxon>Dothideomycetidae</taxon>
        <taxon>Mycosphaerellales</taxon>
        <taxon>Mycosphaerellaceae</taxon>
        <taxon>Dothistroma</taxon>
    </lineage>
</organism>
<reference evidence="2" key="1">
    <citation type="journal article" date="2012" name="PLoS Genet.">
        <title>The genomes of the fungal plant pathogens Cladosporium fulvum and Dothistroma septosporum reveal adaptation to different hosts and lifestyles but also signatures of common ancestry.</title>
        <authorList>
            <person name="de Wit P.J.G.M."/>
            <person name="van der Burgt A."/>
            <person name="Oekmen B."/>
            <person name="Stergiopoulos I."/>
            <person name="Abd-Elsalam K.A."/>
            <person name="Aerts A.L."/>
            <person name="Bahkali A.H."/>
            <person name="Beenen H.G."/>
            <person name="Chettri P."/>
            <person name="Cox M.P."/>
            <person name="Datema E."/>
            <person name="de Vries R.P."/>
            <person name="Dhillon B."/>
            <person name="Ganley A.R."/>
            <person name="Griffiths S.A."/>
            <person name="Guo Y."/>
            <person name="Hamelin R.C."/>
            <person name="Henrissat B."/>
            <person name="Kabir M.S."/>
            <person name="Jashni M.K."/>
            <person name="Kema G."/>
            <person name="Klaubauf S."/>
            <person name="Lapidus A."/>
            <person name="Levasseur A."/>
            <person name="Lindquist E."/>
            <person name="Mehrabi R."/>
            <person name="Ohm R.A."/>
            <person name="Owen T.J."/>
            <person name="Salamov A."/>
            <person name="Schwelm A."/>
            <person name="Schijlen E."/>
            <person name="Sun H."/>
            <person name="van den Burg H.A."/>
            <person name="van Ham R.C.H.J."/>
            <person name="Zhang S."/>
            <person name="Goodwin S.B."/>
            <person name="Grigoriev I.V."/>
            <person name="Collemare J."/>
            <person name="Bradshaw R.E."/>
        </authorList>
    </citation>
    <scope>NUCLEOTIDE SEQUENCE [LARGE SCALE GENOMIC DNA]</scope>
    <source>
        <strain evidence="2">NZE10 / CBS 128990</strain>
    </source>
</reference>
<protein>
    <submittedName>
        <fullName evidence="1">Uncharacterized protein</fullName>
    </submittedName>
</protein>
<name>N1PWM8_DOTSN</name>
<keyword evidence="2" id="KW-1185">Reference proteome</keyword>
<reference evidence="1 2" key="2">
    <citation type="journal article" date="2012" name="PLoS Pathog.">
        <title>Diverse lifestyles and strategies of plant pathogenesis encoded in the genomes of eighteen Dothideomycetes fungi.</title>
        <authorList>
            <person name="Ohm R.A."/>
            <person name="Feau N."/>
            <person name="Henrissat B."/>
            <person name="Schoch C.L."/>
            <person name="Horwitz B.A."/>
            <person name="Barry K.W."/>
            <person name="Condon B.J."/>
            <person name="Copeland A.C."/>
            <person name="Dhillon B."/>
            <person name="Glaser F."/>
            <person name="Hesse C.N."/>
            <person name="Kosti I."/>
            <person name="LaButti K."/>
            <person name="Lindquist E.A."/>
            <person name="Lucas S."/>
            <person name="Salamov A.A."/>
            <person name="Bradshaw R.E."/>
            <person name="Ciuffetti L."/>
            <person name="Hamelin R.C."/>
            <person name="Kema G.H.J."/>
            <person name="Lawrence C."/>
            <person name="Scott J.A."/>
            <person name="Spatafora J.W."/>
            <person name="Turgeon B.G."/>
            <person name="de Wit P.J.G.M."/>
            <person name="Zhong S."/>
            <person name="Goodwin S.B."/>
            <person name="Grigoriev I.V."/>
        </authorList>
    </citation>
    <scope>NUCLEOTIDE SEQUENCE [LARGE SCALE GENOMIC DNA]</scope>
    <source>
        <strain evidence="2">NZE10 / CBS 128990</strain>
    </source>
</reference>
<gene>
    <name evidence="1" type="ORF">DOTSEDRAFT_33358</name>
</gene>
<dbReference type="AlphaFoldDB" id="N1PWM8"/>
<dbReference type="Proteomes" id="UP000016933">
    <property type="component" value="Unassembled WGS sequence"/>
</dbReference>
<dbReference type="HOGENOM" id="CLU_1796431_0_0_1"/>